<evidence type="ECO:0000313" key="2">
    <source>
        <dbReference type="Proteomes" id="UP000077266"/>
    </source>
</evidence>
<accession>A0A165FSH7</accession>
<keyword evidence="2" id="KW-1185">Reference proteome</keyword>
<evidence type="ECO:0000313" key="1">
    <source>
        <dbReference type="EMBL" id="KZV89461.1"/>
    </source>
</evidence>
<feature type="non-terminal residue" evidence="1">
    <location>
        <position position="1"/>
    </location>
</feature>
<dbReference type="STRING" id="1314781.A0A165FSH7"/>
<dbReference type="InParanoid" id="A0A165FSH7"/>
<dbReference type="AlphaFoldDB" id="A0A165FSH7"/>
<dbReference type="OrthoDB" id="3340343at2759"/>
<dbReference type="EMBL" id="KV426072">
    <property type="protein sequence ID" value="KZV89461.1"/>
    <property type="molecule type" value="Genomic_DNA"/>
</dbReference>
<protein>
    <submittedName>
        <fullName evidence="1">Uncharacterized protein</fullName>
    </submittedName>
</protein>
<sequence>VNGQVITHMLQDVLHVPSAPNNLLSLSRFDSGGRKVEFSGGQCRLYASDGQLLATASKFGNLYKLNTCVADSPVATVLQVTPEAHSWDEWH</sequence>
<name>A0A165FSH7_EXIGL</name>
<organism evidence="1 2">
    <name type="scientific">Exidia glandulosa HHB12029</name>
    <dbReference type="NCBI Taxonomy" id="1314781"/>
    <lineage>
        <taxon>Eukaryota</taxon>
        <taxon>Fungi</taxon>
        <taxon>Dikarya</taxon>
        <taxon>Basidiomycota</taxon>
        <taxon>Agaricomycotina</taxon>
        <taxon>Agaricomycetes</taxon>
        <taxon>Auriculariales</taxon>
        <taxon>Exidiaceae</taxon>
        <taxon>Exidia</taxon>
    </lineage>
</organism>
<proteinExistence type="predicted"/>
<reference evidence="1 2" key="1">
    <citation type="journal article" date="2016" name="Mol. Biol. Evol.">
        <title>Comparative Genomics of Early-Diverging Mushroom-Forming Fungi Provides Insights into the Origins of Lignocellulose Decay Capabilities.</title>
        <authorList>
            <person name="Nagy L.G."/>
            <person name="Riley R."/>
            <person name="Tritt A."/>
            <person name="Adam C."/>
            <person name="Daum C."/>
            <person name="Floudas D."/>
            <person name="Sun H."/>
            <person name="Yadav J.S."/>
            <person name="Pangilinan J."/>
            <person name="Larsson K.H."/>
            <person name="Matsuura K."/>
            <person name="Barry K."/>
            <person name="Labutti K."/>
            <person name="Kuo R."/>
            <person name="Ohm R.A."/>
            <person name="Bhattacharya S.S."/>
            <person name="Shirouzu T."/>
            <person name="Yoshinaga Y."/>
            <person name="Martin F.M."/>
            <person name="Grigoriev I.V."/>
            <person name="Hibbett D.S."/>
        </authorList>
    </citation>
    <scope>NUCLEOTIDE SEQUENCE [LARGE SCALE GENOMIC DNA]</scope>
    <source>
        <strain evidence="1 2">HHB12029</strain>
    </source>
</reference>
<gene>
    <name evidence="1" type="ORF">EXIGLDRAFT_585346</name>
</gene>
<dbReference type="Proteomes" id="UP000077266">
    <property type="component" value="Unassembled WGS sequence"/>
</dbReference>
<feature type="non-terminal residue" evidence="1">
    <location>
        <position position="91"/>
    </location>
</feature>